<evidence type="ECO:0000313" key="12">
    <source>
        <dbReference type="Proteomes" id="UP000419144"/>
    </source>
</evidence>
<comment type="caution">
    <text evidence="11">The sequence shown here is derived from an EMBL/GenBank/DDBJ whole genome shotgun (WGS) entry which is preliminary data.</text>
</comment>
<dbReference type="GO" id="GO:0005929">
    <property type="term" value="C:cilium"/>
    <property type="evidence" value="ECO:0007669"/>
    <property type="project" value="TreeGrafter"/>
</dbReference>
<keyword evidence="9" id="KW-0175">Coiled coil</keyword>
<keyword evidence="7" id="KW-0206">Cytoskeleton</keyword>
<dbReference type="OrthoDB" id="313308at2759"/>
<comment type="similarity">
    <text evidence="2">Belongs to the flagellar radial spoke RSP3 family.</text>
</comment>
<evidence type="ECO:0000313" key="11">
    <source>
        <dbReference type="EMBL" id="GET89697.1"/>
    </source>
</evidence>
<evidence type="ECO:0000256" key="6">
    <source>
        <dbReference type="ARBA" id="ARBA00023069"/>
    </source>
</evidence>
<evidence type="ECO:0000256" key="2">
    <source>
        <dbReference type="ARBA" id="ARBA00006737"/>
    </source>
</evidence>
<accession>A0A640KQ85</accession>
<comment type="subcellular location">
    <subcellularLocation>
        <location evidence="1">Cytoplasm</location>
        <location evidence="1">Cytoskeleton</location>
        <location evidence="1">Flagellum axoneme</location>
    </subcellularLocation>
</comment>
<evidence type="ECO:0000256" key="5">
    <source>
        <dbReference type="ARBA" id="ARBA00022846"/>
    </source>
</evidence>
<feature type="region of interest" description="Disordered" evidence="10">
    <location>
        <begin position="255"/>
        <end position="275"/>
    </location>
</feature>
<name>A0A640KQ85_LEITA</name>
<keyword evidence="4" id="KW-0597">Phosphoprotein</keyword>
<keyword evidence="8" id="KW-0966">Cell projection</keyword>
<evidence type="ECO:0000256" key="4">
    <source>
        <dbReference type="ARBA" id="ARBA00022553"/>
    </source>
</evidence>
<organism evidence="11 12">
    <name type="scientific">Leishmania tarentolae</name>
    <name type="common">Sauroleishmania tarentolae</name>
    <dbReference type="NCBI Taxonomy" id="5689"/>
    <lineage>
        <taxon>Eukaryota</taxon>
        <taxon>Discoba</taxon>
        <taxon>Euglenozoa</taxon>
        <taxon>Kinetoplastea</taxon>
        <taxon>Metakinetoplastina</taxon>
        <taxon>Trypanosomatida</taxon>
        <taxon>Trypanosomatidae</taxon>
        <taxon>Leishmaniinae</taxon>
        <taxon>Leishmania</taxon>
        <taxon>lizard Leishmania</taxon>
    </lineage>
</organism>
<dbReference type="Pfam" id="PF06098">
    <property type="entry name" value="Radial_spoke_3"/>
    <property type="match status" value="1"/>
</dbReference>
<dbReference type="PANTHER" id="PTHR21648">
    <property type="entry name" value="FLAGELLAR RADIAL SPOKE PROTEIN 3"/>
    <property type="match status" value="1"/>
</dbReference>
<protein>
    <submittedName>
        <fullName evidence="11">Radial spoke protein 3, putative</fullName>
    </submittedName>
</protein>
<gene>
    <name evidence="11" type="ORF">LtaPh_2705300</name>
</gene>
<sequence>MGTYVLLYRFQRVTPPLNDEVNPPRKRCRYGFIPFSPSTTFSRLPQNSLGMLAAHTRCHAVLDTCTHSNCVPHTHTHIYTHTQREKELCERAKARELPHTSWPVLRFLIVCLSPSVHRSGSTAVGRFCEPQTLFQKEITSAFPQETFFLFFLHPCHVLVPVGEVVLFGASVRVTEWRCVASVLVWSPVYSIPLPSGPRFPRYSPHRTRRYCDRHTDTNAQRPGSFRLHSVWLSIMQRQVADSEVTAAAYTFRQPPQGFQEPKYRDPSNGRNASRYMHSSSKRYGNIMYDRRVYRGNTYASPIMSVAARAEMEKREMIDTQRRKQASQRAASIKRRKQLEAARRHMATPDPGEGRYNTQIQTDEYLEELTDKVDQQVQETQTDPLMDRPVTPKYVPIKSGRDAETQIHEGDLFRFDEAVEPILEVLVGKTLEQAMLEVMQEEELELLRQQQIEFEQRRKEEMLETQKLEAEERRKFEEKERRKKQEMERIQREKETREKLQARQFAKAYMSNMENRVFSRLQDEGWFADRVLNEVELDFFPWLMTEVDRELAKKTKARALVDELIREVVRVNATELEKSRTAAAVAQEAPVMG</sequence>
<keyword evidence="6" id="KW-0969">Cilium</keyword>
<dbReference type="AlphaFoldDB" id="A0A640KQ85"/>
<keyword evidence="5" id="KW-0282">Flagellum</keyword>
<dbReference type="PANTHER" id="PTHR21648:SF0">
    <property type="entry name" value="RADIAL SPOKE HEAD PROTEIN 3 HOMOLOG"/>
    <property type="match status" value="1"/>
</dbReference>
<evidence type="ECO:0000256" key="1">
    <source>
        <dbReference type="ARBA" id="ARBA00004611"/>
    </source>
</evidence>
<evidence type="ECO:0000256" key="9">
    <source>
        <dbReference type="SAM" id="Coils"/>
    </source>
</evidence>
<evidence type="ECO:0000256" key="7">
    <source>
        <dbReference type="ARBA" id="ARBA00023212"/>
    </source>
</evidence>
<feature type="region of interest" description="Disordered" evidence="10">
    <location>
        <begin position="319"/>
        <end position="356"/>
    </location>
</feature>
<dbReference type="EMBL" id="BLBS01000037">
    <property type="protein sequence ID" value="GET89697.1"/>
    <property type="molecule type" value="Genomic_DNA"/>
</dbReference>
<dbReference type="InterPro" id="IPR009290">
    <property type="entry name" value="Radial_spoke_3"/>
</dbReference>
<keyword evidence="3" id="KW-0963">Cytoplasm</keyword>
<feature type="coiled-coil region" evidence="9">
    <location>
        <begin position="459"/>
        <end position="502"/>
    </location>
</feature>
<keyword evidence="12" id="KW-1185">Reference proteome</keyword>
<evidence type="ECO:0000256" key="3">
    <source>
        <dbReference type="ARBA" id="ARBA00022490"/>
    </source>
</evidence>
<proteinExistence type="inferred from homology"/>
<dbReference type="VEuPathDB" id="TriTrypDB:LtaPh_2705300"/>
<dbReference type="Proteomes" id="UP000419144">
    <property type="component" value="Unassembled WGS sequence"/>
</dbReference>
<reference evidence="11" key="1">
    <citation type="submission" date="2019-11" db="EMBL/GenBank/DDBJ databases">
        <title>Leishmania tarentolae CDS.</title>
        <authorList>
            <person name="Goto Y."/>
            <person name="Yamagishi J."/>
        </authorList>
    </citation>
    <scope>NUCLEOTIDE SEQUENCE [LARGE SCALE GENOMIC DNA]</scope>
    <source>
        <strain evidence="11">Parrot Tar II</strain>
    </source>
</reference>
<evidence type="ECO:0000256" key="10">
    <source>
        <dbReference type="SAM" id="MobiDB-lite"/>
    </source>
</evidence>
<evidence type="ECO:0000256" key="8">
    <source>
        <dbReference type="ARBA" id="ARBA00023273"/>
    </source>
</evidence>